<dbReference type="Proteomes" id="UP000325577">
    <property type="component" value="Linkage Group LG19"/>
</dbReference>
<organism evidence="2 3">
    <name type="scientific">Nyssa sinensis</name>
    <dbReference type="NCBI Taxonomy" id="561372"/>
    <lineage>
        <taxon>Eukaryota</taxon>
        <taxon>Viridiplantae</taxon>
        <taxon>Streptophyta</taxon>
        <taxon>Embryophyta</taxon>
        <taxon>Tracheophyta</taxon>
        <taxon>Spermatophyta</taxon>
        <taxon>Magnoliopsida</taxon>
        <taxon>eudicotyledons</taxon>
        <taxon>Gunneridae</taxon>
        <taxon>Pentapetalae</taxon>
        <taxon>asterids</taxon>
        <taxon>Cornales</taxon>
        <taxon>Nyssaceae</taxon>
        <taxon>Nyssa</taxon>
    </lineage>
</organism>
<dbReference type="EMBL" id="CM018042">
    <property type="protein sequence ID" value="KAA8532486.1"/>
    <property type="molecule type" value="Genomic_DNA"/>
</dbReference>
<feature type="region of interest" description="Disordered" evidence="1">
    <location>
        <begin position="110"/>
        <end position="129"/>
    </location>
</feature>
<dbReference type="AlphaFoldDB" id="A0A5J5ARM1"/>
<reference evidence="2 3" key="1">
    <citation type="submission" date="2019-09" db="EMBL/GenBank/DDBJ databases">
        <title>A chromosome-level genome assembly of the Chinese tupelo Nyssa sinensis.</title>
        <authorList>
            <person name="Yang X."/>
            <person name="Kang M."/>
            <person name="Yang Y."/>
            <person name="Xiong H."/>
            <person name="Wang M."/>
            <person name="Zhang Z."/>
            <person name="Wang Z."/>
            <person name="Wu H."/>
            <person name="Ma T."/>
            <person name="Liu J."/>
            <person name="Xi Z."/>
        </authorList>
    </citation>
    <scope>NUCLEOTIDE SEQUENCE [LARGE SCALE GENOMIC DNA]</scope>
    <source>
        <strain evidence="2">J267</strain>
        <tissue evidence="2">Leaf</tissue>
    </source>
</reference>
<gene>
    <name evidence="2" type="ORF">F0562_032514</name>
</gene>
<evidence type="ECO:0000313" key="2">
    <source>
        <dbReference type="EMBL" id="KAA8532486.1"/>
    </source>
</evidence>
<evidence type="ECO:0000313" key="3">
    <source>
        <dbReference type="Proteomes" id="UP000325577"/>
    </source>
</evidence>
<accession>A0A5J5ARM1</accession>
<proteinExistence type="predicted"/>
<protein>
    <submittedName>
        <fullName evidence="2">Uncharacterized protein</fullName>
    </submittedName>
</protein>
<evidence type="ECO:0000256" key="1">
    <source>
        <dbReference type="SAM" id="MobiDB-lite"/>
    </source>
</evidence>
<name>A0A5J5ARM1_9ASTE</name>
<keyword evidence="3" id="KW-1185">Reference proteome</keyword>
<sequence>MTHCTAFAQRHILTEKTIRLDHIAGTIDRRQYFARGWFPLLSIEGPTDEQIVHKFHVNLESVPGQDVDIFMPMMEHMDHHDQFLKCLWTHQQHLETDLRSVSQDVDDLFTTENDTDVDGDRSADGYATK</sequence>